<evidence type="ECO:0000313" key="9">
    <source>
        <dbReference type="Proteomes" id="UP001163115"/>
    </source>
</evidence>
<organism evidence="8 9">
    <name type="scientific">Lacrimispora xylanolytica</name>
    <dbReference type="NCBI Taxonomy" id="29375"/>
    <lineage>
        <taxon>Bacteria</taxon>
        <taxon>Bacillati</taxon>
        <taxon>Bacillota</taxon>
        <taxon>Clostridia</taxon>
        <taxon>Lachnospirales</taxon>
        <taxon>Lachnospiraceae</taxon>
        <taxon>Lacrimispora</taxon>
    </lineage>
</organism>
<dbReference type="NCBIfam" id="TIGR00361">
    <property type="entry name" value="ComEC_Rec2"/>
    <property type="match status" value="1"/>
</dbReference>
<feature type="domain" description="Metallo-beta-lactamase" evidence="7">
    <location>
        <begin position="534"/>
        <end position="711"/>
    </location>
</feature>
<feature type="transmembrane region" description="Helical" evidence="6">
    <location>
        <begin position="30"/>
        <end position="47"/>
    </location>
</feature>
<sequence length="786" mass="87068">MLALTSWLLIPAFFAAGMILYGYWRGKDTRWVFVPLIFFYLGMAWTCKYDRDWTRREECAKSLSKAFVEAEGKITTLEEKDGTLKIICKDNQVWKLGDKGERSGEGLSVNGLMVTVKDISEREKRGNSAGLQTLLVGQKVLIRGEGELFSRARNPGEFDSKSFYQVMDLDMKLYGEGIFILDSRKDPVLEGIRQVKLWIIGIFYRLTGEKEAGIFVAAVIGDKEGIPKEINDLYQKNGIAHLLAISGMHMSVIGLFFYRILRKTGLSYGFAGGVSSVAVILYGILTGGSPSVLRAVIMMVIAFLASYLGRTYDLLCSAALALLLLGLQSPLILMQGGVQLSFGAVFAIGGIMPMMVKWVGDDRPLVKGIATSIAIQLATLPVILYHFYQLPLYGILLNFIAIPLMDAVVYSGLAVIFIGSICPILGTAAAGLGNYILIFYEFACRCMEKLPYYNLTFGRPDSKRILAYLFFLSALFILFSITTNTNPGKKEEKPGFHSTSIRLLLLFFIYGSSILFFKPAPVNGLEATFLDVGQGDGILLRTGTSSVLIDGGSSSKKALGQYTLEPCLKNLGVPAIDYAFVSHGDLDHISGVRFLLEESKDVSIKTILLPYHGKEDEAIQNLESLANRRGTKVRYLAAGETFQVEGLEISCLYPEIKDTPDNVNEQSEVLKMDFGDCHMLFTGDMGEKGEMQLLERYRSQLSQINVLKTAHHGSKYSSCGAFLDVVSPSWAVISYGENNTYGHPHQEVMDRLEERRVRVFETAKSGAIRLWTDGQDIHFSGFVDEE</sequence>
<dbReference type="Gene3D" id="3.60.15.10">
    <property type="entry name" value="Ribonuclease Z/Hydroxyacylglutathione hydrolase-like"/>
    <property type="match status" value="1"/>
</dbReference>
<feature type="transmembrane region" description="Helical" evidence="6">
    <location>
        <begin position="465"/>
        <end position="483"/>
    </location>
</feature>
<accession>A0ABY7AH90</accession>
<feature type="transmembrane region" description="Helical" evidence="6">
    <location>
        <begin position="266"/>
        <end position="285"/>
    </location>
</feature>
<feature type="transmembrane region" description="Helical" evidence="6">
    <location>
        <begin position="314"/>
        <end position="333"/>
    </location>
</feature>
<dbReference type="InterPro" id="IPR035681">
    <property type="entry name" value="ComA-like_MBL"/>
</dbReference>
<dbReference type="InterPro" id="IPR004797">
    <property type="entry name" value="Competence_ComEC/Rec2"/>
</dbReference>
<dbReference type="NCBIfam" id="TIGR00360">
    <property type="entry name" value="ComEC_N-term"/>
    <property type="match status" value="1"/>
</dbReference>
<dbReference type="SUPFAM" id="SSF56281">
    <property type="entry name" value="Metallo-hydrolase/oxidoreductase"/>
    <property type="match status" value="1"/>
</dbReference>
<dbReference type="Proteomes" id="UP001163115">
    <property type="component" value="Chromosome"/>
</dbReference>
<dbReference type="InterPro" id="IPR004477">
    <property type="entry name" value="ComEC_N"/>
</dbReference>
<dbReference type="PANTHER" id="PTHR30619:SF1">
    <property type="entry name" value="RECOMBINATION PROTEIN 2"/>
    <property type="match status" value="1"/>
</dbReference>
<protein>
    <submittedName>
        <fullName evidence="8">DNA internalization-related competence protein ComEC/Rec2</fullName>
    </submittedName>
</protein>
<feature type="transmembrane region" description="Helical" evidence="6">
    <location>
        <begin position="495"/>
        <end position="517"/>
    </location>
</feature>
<dbReference type="Pfam" id="PF00753">
    <property type="entry name" value="Lactamase_B"/>
    <property type="match status" value="1"/>
</dbReference>
<dbReference type="EMBL" id="CP113524">
    <property type="protein sequence ID" value="WAJ24823.1"/>
    <property type="molecule type" value="Genomic_DNA"/>
</dbReference>
<evidence type="ECO:0000256" key="3">
    <source>
        <dbReference type="ARBA" id="ARBA00022692"/>
    </source>
</evidence>
<evidence type="ECO:0000259" key="7">
    <source>
        <dbReference type="SMART" id="SM00849"/>
    </source>
</evidence>
<feature type="transmembrane region" description="Helical" evidence="6">
    <location>
        <begin position="424"/>
        <end position="444"/>
    </location>
</feature>
<dbReference type="CDD" id="cd07731">
    <property type="entry name" value="ComA-like_MBL-fold"/>
    <property type="match status" value="1"/>
</dbReference>
<dbReference type="InterPro" id="IPR036866">
    <property type="entry name" value="RibonucZ/Hydroxyglut_hydro"/>
</dbReference>
<dbReference type="SMART" id="SM00849">
    <property type="entry name" value="Lactamase_B"/>
    <property type="match status" value="1"/>
</dbReference>
<name>A0ABY7AH90_9FIRM</name>
<proteinExistence type="predicted"/>
<keyword evidence="2" id="KW-1003">Cell membrane</keyword>
<dbReference type="InterPro" id="IPR001279">
    <property type="entry name" value="Metallo-B-lactamas"/>
</dbReference>
<reference evidence="8" key="1">
    <citation type="submission" date="2022-11" db="EMBL/GenBank/DDBJ databases">
        <title>Lacrimispora xylanolytica sy1, complete genome.</title>
        <authorList>
            <person name="Choi S."/>
        </authorList>
    </citation>
    <scope>NUCLEOTIDE SEQUENCE</scope>
    <source>
        <strain evidence="8">Sy1</strain>
    </source>
</reference>
<keyword evidence="5 6" id="KW-0472">Membrane</keyword>
<comment type="subcellular location">
    <subcellularLocation>
        <location evidence="1">Cell membrane</location>
        <topology evidence="1">Multi-pass membrane protein</topology>
    </subcellularLocation>
</comment>
<evidence type="ECO:0000256" key="1">
    <source>
        <dbReference type="ARBA" id="ARBA00004651"/>
    </source>
</evidence>
<feature type="transmembrane region" description="Helical" evidence="6">
    <location>
        <begin position="238"/>
        <end position="260"/>
    </location>
</feature>
<feature type="transmembrane region" description="Helical" evidence="6">
    <location>
        <begin position="395"/>
        <end position="418"/>
    </location>
</feature>
<evidence type="ECO:0000256" key="4">
    <source>
        <dbReference type="ARBA" id="ARBA00022989"/>
    </source>
</evidence>
<keyword evidence="3 6" id="KW-0812">Transmembrane</keyword>
<dbReference type="Pfam" id="PF13567">
    <property type="entry name" value="DUF4131"/>
    <property type="match status" value="1"/>
</dbReference>
<keyword evidence="9" id="KW-1185">Reference proteome</keyword>
<feature type="transmembrane region" description="Helical" evidence="6">
    <location>
        <begin position="7"/>
        <end position="24"/>
    </location>
</feature>
<dbReference type="InterPro" id="IPR025405">
    <property type="entry name" value="DUF4131"/>
</dbReference>
<evidence type="ECO:0000256" key="2">
    <source>
        <dbReference type="ARBA" id="ARBA00022475"/>
    </source>
</evidence>
<keyword evidence="4 6" id="KW-1133">Transmembrane helix</keyword>
<dbReference type="PANTHER" id="PTHR30619">
    <property type="entry name" value="DNA INTERNALIZATION/COMPETENCE PROTEIN COMEC/REC2"/>
    <property type="match status" value="1"/>
</dbReference>
<feature type="transmembrane region" description="Helical" evidence="6">
    <location>
        <begin position="292"/>
        <end position="308"/>
    </location>
</feature>
<feature type="transmembrane region" description="Helical" evidence="6">
    <location>
        <begin position="340"/>
        <end position="359"/>
    </location>
</feature>
<evidence type="ECO:0000256" key="5">
    <source>
        <dbReference type="ARBA" id="ARBA00023136"/>
    </source>
</evidence>
<feature type="transmembrane region" description="Helical" evidence="6">
    <location>
        <begin position="365"/>
        <end position="388"/>
    </location>
</feature>
<dbReference type="Pfam" id="PF03772">
    <property type="entry name" value="Competence"/>
    <property type="match status" value="1"/>
</dbReference>
<evidence type="ECO:0000313" key="8">
    <source>
        <dbReference type="EMBL" id="WAJ24823.1"/>
    </source>
</evidence>
<gene>
    <name evidence="8" type="ORF">OW255_04765</name>
</gene>
<dbReference type="RefSeq" id="WP_268115803.1">
    <property type="nucleotide sequence ID" value="NZ_CP113524.1"/>
</dbReference>
<dbReference type="InterPro" id="IPR052159">
    <property type="entry name" value="Competence_DNA_uptake"/>
</dbReference>
<evidence type="ECO:0000256" key="6">
    <source>
        <dbReference type="SAM" id="Phobius"/>
    </source>
</evidence>